<feature type="domain" description="Transposase InsH N-terminal" evidence="2">
    <location>
        <begin position="4"/>
        <end position="92"/>
    </location>
</feature>
<dbReference type="AlphaFoldDB" id="A0A1W9ZR48"/>
<feature type="compositionally biased region" description="Basic and acidic residues" evidence="1">
    <location>
        <begin position="240"/>
        <end position="252"/>
    </location>
</feature>
<feature type="compositionally biased region" description="Basic and acidic residues" evidence="1">
    <location>
        <begin position="223"/>
        <end position="232"/>
    </location>
</feature>
<feature type="non-terminal residue" evidence="3">
    <location>
        <position position="278"/>
    </location>
</feature>
<dbReference type="Pfam" id="PF05598">
    <property type="entry name" value="DUF772"/>
    <property type="match status" value="1"/>
</dbReference>
<evidence type="ECO:0000256" key="1">
    <source>
        <dbReference type="SAM" id="MobiDB-lite"/>
    </source>
</evidence>
<accession>A0A1W9ZR48</accession>
<name>A0A1W9ZR48_9MYCO</name>
<keyword evidence="4" id="KW-1185">Reference proteome</keyword>
<proteinExistence type="predicted"/>
<evidence type="ECO:0000313" key="3">
    <source>
        <dbReference type="EMBL" id="ORA20260.1"/>
    </source>
</evidence>
<dbReference type="STRING" id="1927124.BST13_38065"/>
<dbReference type="EMBL" id="MVHF01000100">
    <property type="protein sequence ID" value="ORA20260.1"/>
    <property type="molecule type" value="Genomic_DNA"/>
</dbReference>
<gene>
    <name evidence="3" type="ORF">BST13_38065</name>
</gene>
<dbReference type="RefSeq" id="WP_245839984.1">
    <property type="nucleotide sequence ID" value="NZ_MVHF01000100.1"/>
</dbReference>
<feature type="region of interest" description="Disordered" evidence="1">
    <location>
        <begin position="213"/>
        <end position="263"/>
    </location>
</feature>
<evidence type="ECO:0000313" key="4">
    <source>
        <dbReference type="Proteomes" id="UP000192448"/>
    </source>
</evidence>
<protein>
    <recommendedName>
        <fullName evidence="2">Transposase InsH N-terminal domain-containing protein</fullName>
    </recommendedName>
</protein>
<dbReference type="InterPro" id="IPR008490">
    <property type="entry name" value="Transposase_InsH_N"/>
</dbReference>
<comment type="caution">
    <text evidence="3">The sequence shown here is derived from an EMBL/GenBank/DDBJ whole genome shotgun (WGS) entry which is preliminary data.</text>
</comment>
<dbReference type="PANTHER" id="PTHR33408">
    <property type="entry name" value="TRANSPOSASE"/>
    <property type="match status" value="1"/>
</dbReference>
<evidence type="ECO:0000259" key="2">
    <source>
        <dbReference type="Pfam" id="PF05598"/>
    </source>
</evidence>
<reference evidence="3 4" key="1">
    <citation type="submission" date="2017-02" db="EMBL/GenBank/DDBJ databases">
        <title>The new phylogeny of genus Mycobacterium.</title>
        <authorList>
            <person name="Tortoli E."/>
            <person name="Trovato A."/>
            <person name="Cirillo D.M."/>
        </authorList>
    </citation>
    <scope>NUCLEOTIDE SEQUENCE [LARGE SCALE GENOMIC DNA]</scope>
    <source>
        <strain evidence="3 4">RW6</strain>
    </source>
</reference>
<dbReference type="Proteomes" id="UP000192448">
    <property type="component" value="Unassembled WGS sequence"/>
</dbReference>
<sequence length="278" mass="30118">MRDWLPASDPVWLVISVVAGLDTSPLHAQRRTGGAGRAGYDPDMLLTLLIWAWAHGVRSSRVIERLCQRDVAYRIICAGDTPDHVTISRFRADTAQVVEELFAQVLMLCAGLGMGQLGVVAVDSVKIASNASLAANRTEDGLHKAAAEQAQIDAQRAREVAAAAAAQHALTDAAEDEMYGPGRRGDELPAELVDERSRAARIAQALAELHADTAAHSAEGDDIAERQRDRQQRQQQRKQAKLDAYRRQRADRGSAPVGKPPTEIRIEVLTENLAAAQA</sequence>
<organism evidence="3 4">
    <name type="scientific">Mycobacterium aquaticum</name>
    <dbReference type="NCBI Taxonomy" id="1927124"/>
    <lineage>
        <taxon>Bacteria</taxon>
        <taxon>Bacillati</taxon>
        <taxon>Actinomycetota</taxon>
        <taxon>Actinomycetes</taxon>
        <taxon>Mycobacteriales</taxon>
        <taxon>Mycobacteriaceae</taxon>
        <taxon>Mycobacterium</taxon>
    </lineage>
</organism>